<dbReference type="Gene3D" id="1.10.490.10">
    <property type="entry name" value="Globins"/>
    <property type="match status" value="1"/>
</dbReference>
<protein>
    <submittedName>
        <fullName evidence="7">Oxidoreductase</fullName>
    </submittedName>
</protein>
<accession>A0A2R7YSL5</accession>
<dbReference type="AlphaFoldDB" id="A0A2R7YSL5"/>
<evidence type="ECO:0000313" key="8">
    <source>
        <dbReference type="Proteomes" id="UP000244867"/>
    </source>
</evidence>
<evidence type="ECO:0000256" key="1">
    <source>
        <dbReference type="ARBA" id="ARBA00022448"/>
    </source>
</evidence>
<evidence type="ECO:0000256" key="2">
    <source>
        <dbReference type="ARBA" id="ARBA00022617"/>
    </source>
</evidence>
<evidence type="ECO:0000256" key="3">
    <source>
        <dbReference type="ARBA" id="ARBA00022723"/>
    </source>
</evidence>
<keyword evidence="2 5" id="KW-0349">Heme</keyword>
<dbReference type="InterPro" id="IPR009050">
    <property type="entry name" value="Globin-like_sf"/>
</dbReference>
<organism evidence="7 8">
    <name type="scientific">Nocardioides currus</name>
    <dbReference type="NCBI Taxonomy" id="2133958"/>
    <lineage>
        <taxon>Bacteria</taxon>
        <taxon>Bacillati</taxon>
        <taxon>Actinomycetota</taxon>
        <taxon>Actinomycetes</taxon>
        <taxon>Propionibacteriales</taxon>
        <taxon>Nocardioidaceae</taxon>
        <taxon>Nocardioides</taxon>
    </lineage>
</organism>
<dbReference type="SUPFAM" id="SSF46458">
    <property type="entry name" value="Globin-like"/>
    <property type="match status" value="1"/>
</dbReference>
<keyword evidence="8" id="KW-1185">Reference proteome</keyword>
<dbReference type="Pfam" id="PF01152">
    <property type="entry name" value="Bac_globin"/>
    <property type="match status" value="1"/>
</dbReference>
<keyword evidence="3 5" id="KW-0479">Metal-binding</keyword>
<dbReference type="Proteomes" id="UP000244867">
    <property type="component" value="Unassembled WGS sequence"/>
</dbReference>
<comment type="caution">
    <text evidence="7">The sequence shown here is derived from an EMBL/GenBank/DDBJ whole genome shotgun (WGS) entry which is preliminary data.</text>
</comment>
<keyword evidence="1" id="KW-0813">Transport</keyword>
<dbReference type="RefSeq" id="WP_108345968.1">
    <property type="nucleotide sequence ID" value="NZ_PYXZ01000010.1"/>
</dbReference>
<feature type="binding site" description="distal binding residue" evidence="5">
    <location>
        <position position="71"/>
    </location>
    <ligand>
        <name>heme</name>
        <dbReference type="ChEBI" id="CHEBI:30413"/>
    </ligand>
    <ligandPart>
        <name>Fe</name>
        <dbReference type="ChEBI" id="CHEBI:18248"/>
    </ligandPart>
</feature>
<gene>
    <name evidence="7" type="ORF">C7S10_18640</name>
</gene>
<dbReference type="EMBL" id="PYXZ01000010">
    <property type="protein sequence ID" value="PUA79397.1"/>
    <property type="molecule type" value="Genomic_DNA"/>
</dbReference>
<evidence type="ECO:0000256" key="6">
    <source>
        <dbReference type="SAM" id="MobiDB-lite"/>
    </source>
</evidence>
<reference evidence="7 8" key="1">
    <citation type="submission" date="2018-03" db="EMBL/GenBank/DDBJ databases">
        <authorList>
            <person name="Keele B.F."/>
        </authorList>
    </citation>
    <scope>NUCLEOTIDE SEQUENCE [LARGE SCALE GENOMIC DNA]</scope>
    <source>
        <strain evidence="7 8">IB-3</strain>
    </source>
</reference>
<proteinExistence type="predicted"/>
<dbReference type="InterPro" id="IPR001486">
    <property type="entry name" value="Hemoglobin_trunc"/>
</dbReference>
<keyword evidence="4 5" id="KW-0408">Iron</keyword>
<dbReference type="GO" id="GO:0019825">
    <property type="term" value="F:oxygen binding"/>
    <property type="evidence" value="ECO:0007669"/>
    <property type="project" value="InterPro"/>
</dbReference>
<sequence>MDETLFTAAGGSDGLVALAHAWHERCLADPVVSHAFSHPGQHPQHTERLAAYWVEALGGPAAYTDGLGATHSHVLRLHSGNGEHDDMDRRAVDCFVAAMDDVGLPGDVRRPLLEWWTAMVAVMSSHPDSADDVPDGLPLPRWTRDGPTG</sequence>
<evidence type="ECO:0000256" key="5">
    <source>
        <dbReference type="PIRSR" id="PIRSR601486-1"/>
    </source>
</evidence>
<feature type="region of interest" description="Disordered" evidence="6">
    <location>
        <begin position="127"/>
        <end position="149"/>
    </location>
</feature>
<dbReference type="GO" id="GO:0046872">
    <property type="term" value="F:metal ion binding"/>
    <property type="evidence" value="ECO:0007669"/>
    <property type="project" value="UniProtKB-KW"/>
</dbReference>
<dbReference type="InterPro" id="IPR012292">
    <property type="entry name" value="Globin/Proto"/>
</dbReference>
<name>A0A2R7YSL5_9ACTN</name>
<dbReference type="OrthoDB" id="9798157at2"/>
<evidence type="ECO:0000256" key="4">
    <source>
        <dbReference type="ARBA" id="ARBA00023004"/>
    </source>
</evidence>
<evidence type="ECO:0000313" key="7">
    <source>
        <dbReference type="EMBL" id="PUA79397.1"/>
    </source>
</evidence>
<dbReference type="GO" id="GO:0020037">
    <property type="term" value="F:heme binding"/>
    <property type="evidence" value="ECO:0007669"/>
    <property type="project" value="InterPro"/>
</dbReference>